<dbReference type="InterPro" id="IPR029058">
    <property type="entry name" value="AB_hydrolase_fold"/>
</dbReference>
<evidence type="ECO:0000256" key="1">
    <source>
        <dbReference type="ARBA" id="ARBA00022801"/>
    </source>
</evidence>
<dbReference type="Gene3D" id="3.40.50.1820">
    <property type="entry name" value="alpha/beta hydrolase"/>
    <property type="match status" value="1"/>
</dbReference>
<dbReference type="InterPro" id="IPR050300">
    <property type="entry name" value="GDXG_lipolytic_enzyme"/>
</dbReference>
<gene>
    <name evidence="3" type="ORF">J2W48_003805</name>
</gene>
<organism evidence="3 4">
    <name type="scientific">Flavobacterium piscis</name>
    <dbReference type="NCBI Taxonomy" id="1114874"/>
    <lineage>
        <taxon>Bacteria</taxon>
        <taxon>Pseudomonadati</taxon>
        <taxon>Bacteroidota</taxon>
        <taxon>Flavobacteriia</taxon>
        <taxon>Flavobacteriales</taxon>
        <taxon>Flavobacteriaceae</taxon>
        <taxon>Flavobacterium</taxon>
    </lineage>
</organism>
<dbReference type="PANTHER" id="PTHR48081">
    <property type="entry name" value="AB HYDROLASE SUPERFAMILY PROTEIN C4A8.06C"/>
    <property type="match status" value="1"/>
</dbReference>
<comment type="caution">
    <text evidence="3">The sequence shown here is derived from an EMBL/GenBank/DDBJ whole genome shotgun (WGS) entry which is preliminary data.</text>
</comment>
<accession>A0ABU1YCM0</accession>
<keyword evidence="4" id="KW-1185">Reference proteome</keyword>
<dbReference type="Pfam" id="PF20434">
    <property type="entry name" value="BD-FAE"/>
    <property type="match status" value="1"/>
</dbReference>
<dbReference type="PANTHER" id="PTHR48081:SF13">
    <property type="entry name" value="ALPHA_BETA HYDROLASE"/>
    <property type="match status" value="1"/>
</dbReference>
<evidence type="ECO:0000313" key="4">
    <source>
        <dbReference type="Proteomes" id="UP001269081"/>
    </source>
</evidence>
<dbReference type="InterPro" id="IPR049492">
    <property type="entry name" value="BD-FAE-like_dom"/>
</dbReference>
<dbReference type="SUPFAM" id="SSF53474">
    <property type="entry name" value="alpha/beta-Hydrolases"/>
    <property type="match status" value="1"/>
</dbReference>
<sequence length="300" mass="33048">MKKTVLSIIIVVFNFVTSFGQNSGNQWLNQNYANDDKEYHNLDIYLPKAEKPEYKAIIVIYGSAWYGNNMKQTAFETIGKHLLYSGFAVIVINHRASSDAAYPAQINDVKAAVRFVRANASKYQIDPSFIGITGYSSGGHLSSLAGASNSVKEFTVGKKTVDIEGNIGNYTSVSSSVNAVVDWFGPIDMTLMNECKSTKDGNSPEAALIKGNPADNLDMLALLNPITFIDKTDPQFIVIHGEADNVVSYCQSEIFSKALKEKGLLTEFISVPEGQHGPVTFNEHTFKKMTDFFLKEAEKK</sequence>
<dbReference type="EMBL" id="JAVDWQ010000016">
    <property type="protein sequence ID" value="MDR7211848.1"/>
    <property type="molecule type" value="Genomic_DNA"/>
</dbReference>
<evidence type="ECO:0000313" key="3">
    <source>
        <dbReference type="EMBL" id="MDR7211848.1"/>
    </source>
</evidence>
<feature type="domain" description="BD-FAE-like" evidence="2">
    <location>
        <begin position="42"/>
        <end position="259"/>
    </location>
</feature>
<name>A0ABU1YCM0_9FLAO</name>
<proteinExistence type="predicted"/>
<evidence type="ECO:0000259" key="2">
    <source>
        <dbReference type="Pfam" id="PF20434"/>
    </source>
</evidence>
<keyword evidence="1" id="KW-0378">Hydrolase</keyword>
<dbReference type="Proteomes" id="UP001269081">
    <property type="component" value="Unassembled WGS sequence"/>
</dbReference>
<reference evidence="3 4" key="1">
    <citation type="submission" date="2023-07" db="EMBL/GenBank/DDBJ databases">
        <title>Sorghum-associated microbial communities from plants grown in Nebraska, USA.</title>
        <authorList>
            <person name="Schachtman D."/>
        </authorList>
    </citation>
    <scope>NUCLEOTIDE SEQUENCE [LARGE SCALE GENOMIC DNA]</scope>
    <source>
        <strain evidence="3 4">4129</strain>
    </source>
</reference>
<protein>
    <submittedName>
        <fullName evidence="3">Acetyl esterase/lipase</fullName>
    </submittedName>
</protein>
<dbReference type="RefSeq" id="WP_310283243.1">
    <property type="nucleotide sequence ID" value="NZ_JAVDWQ010000016.1"/>
</dbReference>